<comment type="catalytic activity">
    <reaction evidence="1">
        <text>ATP + protein L-histidine = ADP + protein N-phospho-L-histidine.</text>
        <dbReference type="EC" id="2.7.13.3"/>
    </reaction>
</comment>
<evidence type="ECO:0000256" key="1">
    <source>
        <dbReference type="ARBA" id="ARBA00000085"/>
    </source>
</evidence>
<keyword evidence="8" id="KW-0812">Transmembrane</keyword>
<accession>A0A261SPS7</accession>
<sequence length="674" mass="74504">MSRNASAALLLYRLLLLLSLCCLWQPRIATAQVADETTVELFLLGSAPTSFAEAQAAWRAGEGKPVANDYAAGFGPPLWFAARLSYPPDDDAHILWLRVGPYHLNRIDVFDPGGVTGVQTAGSMVRRTEGVRGERLPVFAVAYPADTASTVVFLRVETRTTRNVFIDAGSEFELSGDRPINGQAAFFWGGLVVTLLWVLLYALWLRFQFYFLYSAYLICIAVGTMTLVGMLSDWLPVGSFNYVLSSTLTLWFLLTVETLGLAAPQRYYSVAFNRYRYASLAVGVLGLSLAAFGRYDLVSPLIQSAFPPFLLTGALLMLAPQLRDQLPARLCAIAFAIEFVLTIAQRFWNLGALPEFPFLRDSYLYNTYVHMMVMNVAVIARMHGLQRERQDAQRLLIDHLQIAERKLETRVTQRTAELRSEIEQREAAEQNLRQANLNVINALAAERRATGALHDLFLMVTHDFRTPLAVLHHHLDGRADTPPAARQAIDDLEHLVDHTLRSVPGDSAAGSAPLCRVDLVDVATRAVARVREGAHRHRFEVYHAAPQMWVRGNRDMLDMMACNLLHNAIVHTPPDTNITVLVRAEGNQSALVVQDDGPGVPEDQLDAIFEKRVRCANTKATGSGLGLYLVARVAEFLAGRVRAEIVRPHGLRLVITLPTADPKPAVAVAPVPAT</sequence>
<dbReference type="PROSITE" id="PS50109">
    <property type="entry name" value="HIS_KIN"/>
    <property type="match status" value="1"/>
</dbReference>
<evidence type="ECO:0000259" key="10">
    <source>
        <dbReference type="PROSITE" id="PS50109"/>
    </source>
</evidence>
<reference evidence="11 12" key="1">
    <citation type="submission" date="2017-05" db="EMBL/GenBank/DDBJ databases">
        <title>Complete and WGS of Bordetella genogroups.</title>
        <authorList>
            <person name="Spilker T."/>
            <person name="LiPuma J."/>
        </authorList>
    </citation>
    <scope>NUCLEOTIDE SEQUENCE [LARGE SCALE GENOMIC DNA]</scope>
    <source>
        <strain evidence="11 12">AU17610</strain>
    </source>
</reference>
<dbReference type="Proteomes" id="UP000217005">
    <property type="component" value="Unassembled WGS sequence"/>
</dbReference>
<comment type="caution">
    <text evidence="11">The sequence shown here is derived from an EMBL/GenBank/DDBJ whole genome shotgun (WGS) entry which is preliminary data.</text>
</comment>
<evidence type="ECO:0000256" key="9">
    <source>
        <dbReference type="SAM" id="SignalP"/>
    </source>
</evidence>
<dbReference type="Pfam" id="PF02518">
    <property type="entry name" value="HATPase_c"/>
    <property type="match status" value="1"/>
</dbReference>
<protein>
    <recommendedName>
        <fullName evidence="2">histidine kinase</fullName>
        <ecNumber evidence="2">2.7.13.3</ecNumber>
    </recommendedName>
</protein>
<keyword evidence="4" id="KW-0808">Transferase</keyword>
<feature type="transmembrane region" description="Helical" evidence="8">
    <location>
        <begin position="242"/>
        <end position="263"/>
    </location>
</feature>
<keyword evidence="8" id="KW-1133">Transmembrane helix</keyword>
<dbReference type="OrthoDB" id="9809766at2"/>
<dbReference type="EMBL" id="NEVL01000002">
    <property type="protein sequence ID" value="OZI39396.1"/>
    <property type="molecule type" value="Genomic_DNA"/>
</dbReference>
<evidence type="ECO:0000256" key="2">
    <source>
        <dbReference type="ARBA" id="ARBA00012438"/>
    </source>
</evidence>
<feature type="coiled-coil region" evidence="7">
    <location>
        <begin position="415"/>
        <end position="445"/>
    </location>
</feature>
<feature type="chain" id="PRO_5012333911" description="histidine kinase" evidence="9">
    <location>
        <begin position="32"/>
        <end position="674"/>
    </location>
</feature>
<dbReference type="SMART" id="SM00387">
    <property type="entry name" value="HATPase_c"/>
    <property type="match status" value="1"/>
</dbReference>
<evidence type="ECO:0000256" key="4">
    <source>
        <dbReference type="ARBA" id="ARBA00022679"/>
    </source>
</evidence>
<feature type="signal peptide" evidence="9">
    <location>
        <begin position="1"/>
        <end position="31"/>
    </location>
</feature>
<evidence type="ECO:0000256" key="8">
    <source>
        <dbReference type="SAM" id="Phobius"/>
    </source>
</evidence>
<feature type="transmembrane region" description="Helical" evidence="8">
    <location>
        <begin position="330"/>
        <end position="348"/>
    </location>
</feature>
<dbReference type="PRINTS" id="PR00344">
    <property type="entry name" value="BCTRLSENSOR"/>
</dbReference>
<feature type="transmembrane region" description="Helical" evidence="8">
    <location>
        <begin position="275"/>
        <end position="295"/>
    </location>
</feature>
<dbReference type="PANTHER" id="PTHR44936">
    <property type="entry name" value="SENSOR PROTEIN CREC"/>
    <property type="match status" value="1"/>
</dbReference>
<dbReference type="Gene3D" id="3.30.565.10">
    <property type="entry name" value="Histidine kinase-like ATPase, C-terminal domain"/>
    <property type="match status" value="1"/>
</dbReference>
<keyword evidence="5" id="KW-0418">Kinase</keyword>
<dbReference type="EC" id="2.7.13.3" evidence="2"/>
<feature type="transmembrane region" description="Helical" evidence="8">
    <location>
        <begin position="185"/>
        <end position="203"/>
    </location>
</feature>
<keyword evidence="6" id="KW-0902">Two-component regulatory system</keyword>
<dbReference type="PANTHER" id="PTHR44936:SF9">
    <property type="entry name" value="SENSOR PROTEIN CREC"/>
    <property type="match status" value="1"/>
</dbReference>
<evidence type="ECO:0000256" key="6">
    <source>
        <dbReference type="ARBA" id="ARBA00023012"/>
    </source>
</evidence>
<evidence type="ECO:0000256" key="3">
    <source>
        <dbReference type="ARBA" id="ARBA00022553"/>
    </source>
</evidence>
<evidence type="ECO:0000313" key="12">
    <source>
        <dbReference type="Proteomes" id="UP000217005"/>
    </source>
</evidence>
<dbReference type="InterPro" id="IPR003594">
    <property type="entry name" value="HATPase_dom"/>
</dbReference>
<dbReference type="SUPFAM" id="SSF55874">
    <property type="entry name" value="ATPase domain of HSP90 chaperone/DNA topoisomerase II/histidine kinase"/>
    <property type="match status" value="1"/>
</dbReference>
<feature type="domain" description="Histidine kinase" evidence="10">
    <location>
        <begin position="459"/>
        <end position="661"/>
    </location>
</feature>
<keyword evidence="3" id="KW-0597">Phosphoprotein</keyword>
<dbReference type="CDD" id="cd00075">
    <property type="entry name" value="HATPase"/>
    <property type="match status" value="1"/>
</dbReference>
<keyword evidence="8" id="KW-0472">Membrane</keyword>
<dbReference type="AlphaFoldDB" id="A0A261SPS7"/>
<name>A0A261SPS7_9BORD</name>
<dbReference type="InterPro" id="IPR036890">
    <property type="entry name" value="HATPase_C_sf"/>
</dbReference>
<dbReference type="InterPro" id="IPR005467">
    <property type="entry name" value="His_kinase_dom"/>
</dbReference>
<evidence type="ECO:0000256" key="5">
    <source>
        <dbReference type="ARBA" id="ARBA00022777"/>
    </source>
</evidence>
<organism evidence="11 12">
    <name type="scientific">Bordetella genomosp. 1</name>
    <dbReference type="NCBI Taxonomy" id="1395607"/>
    <lineage>
        <taxon>Bacteria</taxon>
        <taxon>Pseudomonadati</taxon>
        <taxon>Pseudomonadota</taxon>
        <taxon>Betaproteobacteria</taxon>
        <taxon>Burkholderiales</taxon>
        <taxon>Alcaligenaceae</taxon>
        <taxon>Bordetella</taxon>
    </lineage>
</organism>
<keyword evidence="9" id="KW-0732">Signal</keyword>
<proteinExistence type="predicted"/>
<dbReference type="InterPro" id="IPR050980">
    <property type="entry name" value="2C_sensor_his_kinase"/>
</dbReference>
<feature type="transmembrane region" description="Helical" evidence="8">
    <location>
        <begin position="301"/>
        <end position="318"/>
    </location>
</feature>
<gene>
    <name evidence="11" type="ORF">CEG14_07710</name>
</gene>
<dbReference type="InterPro" id="IPR004358">
    <property type="entry name" value="Sig_transdc_His_kin-like_C"/>
</dbReference>
<feature type="transmembrane region" description="Helical" evidence="8">
    <location>
        <begin position="368"/>
        <end position="385"/>
    </location>
</feature>
<keyword evidence="7" id="KW-0175">Coiled coil</keyword>
<evidence type="ECO:0000313" key="11">
    <source>
        <dbReference type="EMBL" id="OZI39396.1"/>
    </source>
</evidence>
<feature type="transmembrane region" description="Helical" evidence="8">
    <location>
        <begin position="210"/>
        <end position="230"/>
    </location>
</feature>
<evidence type="ECO:0000256" key="7">
    <source>
        <dbReference type="SAM" id="Coils"/>
    </source>
</evidence>
<dbReference type="Gene3D" id="2.60.40.2380">
    <property type="match status" value="1"/>
</dbReference>
<dbReference type="RefSeq" id="WP_094825765.1">
    <property type="nucleotide sequence ID" value="NZ_NEVL01000002.1"/>
</dbReference>
<dbReference type="GO" id="GO:0004673">
    <property type="term" value="F:protein histidine kinase activity"/>
    <property type="evidence" value="ECO:0007669"/>
    <property type="project" value="UniProtKB-EC"/>
</dbReference>
<dbReference type="GO" id="GO:0000160">
    <property type="term" value="P:phosphorelay signal transduction system"/>
    <property type="evidence" value="ECO:0007669"/>
    <property type="project" value="UniProtKB-KW"/>
</dbReference>